<evidence type="ECO:0000256" key="3">
    <source>
        <dbReference type="ARBA" id="ARBA00023002"/>
    </source>
</evidence>
<dbReference type="Gene3D" id="3.40.50.720">
    <property type="entry name" value="NAD(P)-binding Rossmann-like Domain"/>
    <property type="match status" value="1"/>
</dbReference>
<dbReference type="EC" id="1.5.1.10" evidence="8"/>
<dbReference type="STRING" id="1198029.A0A1U7LH39"/>
<keyword evidence="3" id="KW-0560">Oxidoreductase</keyword>
<proteinExistence type="inferred from homology"/>
<gene>
    <name evidence="13" type="ORF">NEOLI_004218</name>
</gene>
<dbReference type="InterPro" id="IPR051168">
    <property type="entry name" value="AASS"/>
</dbReference>
<dbReference type="Pfam" id="PF03435">
    <property type="entry name" value="Sacchrp_dh_NADP"/>
    <property type="match status" value="1"/>
</dbReference>
<keyword evidence="1" id="KW-0028">Amino-acid biosynthesis</keyword>
<dbReference type="FunFam" id="3.30.360.10:FF:000008">
    <property type="entry name" value="Alpha-aminoadipic semialdehyde synthase, mitochondrial"/>
    <property type="match status" value="1"/>
</dbReference>
<dbReference type="FunFam" id="3.40.50.720:FF:000072">
    <property type="entry name" value="Saccharopine dehydrogenase [NADP(+), L-glutamate-forming]"/>
    <property type="match status" value="1"/>
</dbReference>
<comment type="catalytic activity">
    <reaction evidence="6">
        <text>L-saccharopine + NADP(+) + H2O = (S)-2-amino-6-oxohexanoate + L-glutamate + NADPH + H(+)</text>
        <dbReference type="Rhea" id="RHEA:10020"/>
        <dbReference type="ChEBI" id="CHEBI:15377"/>
        <dbReference type="ChEBI" id="CHEBI:15378"/>
        <dbReference type="ChEBI" id="CHEBI:29985"/>
        <dbReference type="ChEBI" id="CHEBI:57783"/>
        <dbReference type="ChEBI" id="CHEBI:57951"/>
        <dbReference type="ChEBI" id="CHEBI:58321"/>
        <dbReference type="ChEBI" id="CHEBI:58349"/>
        <dbReference type="EC" id="1.5.1.10"/>
    </reaction>
</comment>
<dbReference type="SUPFAM" id="SSF51735">
    <property type="entry name" value="NAD(P)-binding Rossmann-fold domains"/>
    <property type="match status" value="1"/>
</dbReference>
<dbReference type="Gene3D" id="1.10.1870.10">
    <property type="entry name" value="Domain 3, Saccharopine reductase"/>
    <property type="match status" value="1"/>
</dbReference>
<feature type="domain" description="Saccharopine dehydrogenase NADP binding" evidence="11">
    <location>
        <begin position="17"/>
        <end position="132"/>
    </location>
</feature>
<accession>A0A1U7LH39</accession>
<dbReference type="AlphaFoldDB" id="A0A1U7LH39"/>
<evidence type="ECO:0000313" key="13">
    <source>
        <dbReference type="EMBL" id="OLL21964.1"/>
    </source>
</evidence>
<dbReference type="Gene3D" id="3.30.360.10">
    <property type="entry name" value="Dihydrodipicolinate Reductase, domain 2"/>
    <property type="match status" value="1"/>
</dbReference>
<keyword evidence="14" id="KW-1185">Reference proteome</keyword>
<keyword evidence="4" id="KW-0457">Lysine biosynthesis</keyword>
<evidence type="ECO:0000256" key="5">
    <source>
        <dbReference type="ARBA" id="ARBA00038048"/>
    </source>
</evidence>
<dbReference type="GO" id="GO:0005737">
    <property type="term" value="C:cytoplasm"/>
    <property type="evidence" value="ECO:0007669"/>
    <property type="project" value="TreeGrafter"/>
</dbReference>
<dbReference type="InterPro" id="IPR005097">
    <property type="entry name" value="Sacchrp_dh_NADP-bd"/>
</dbReference>
<evidence type="ECO:0000259" key="11">
    <source>
        <dbReference type="Pfam" id="PF03435"/>
    </source>
</evidence>
<dbReference type="Pfam" id="PF16653">
    <property type="entry name" value="Sacchrp_dh_C"/>
    <property type="match status" value="1"/>
</dbReference>
<evidence type="ECO:0000256" key="1">
    <source>
        <dbReference type="ARBA" id="ARBA00022605"/>
    </source>
</evidence>
<protein>
    <recommendedName>
        <fullName evidence="9">Saccharopine dehydrogenase [NADP(+), L-glutamate-forming]</fullName>
        <ecNumber evidence="8">1.5.1.10</ecNumber>
    </recommendedName>
    <alternativeName>
        <fullName evidence="10">Saccharopine reductase</fullName>
    </alternativeName>
</protein>
<feature type="domain" description="Saccharopine dehydrogenase-like C-terminal" evidence="12">
    <location>
        <begin position="136"/>
        <end position="450"/>
    </location>
</feature>
<name>A0A1U7LH39_NEOID</name>
<dbReference type="InterPro" id="IPR032095">
    <property type="entry name" value="Sacchrp_dh-like_C"/>
</dbReference>
<dbReference type="EMBL" id="LXFE01004069">
    <property type="protein sequence ID" value="OLL21964.1"/>
    <property type="molecule type" value="Genomic_DNA"/>
</dbReference>
<keyword evidence="2" id="KW-0521">NADP</keyword>
<organism evidence="13 14">
    <name type="scientific">Neolecta irregularis (strain DAH-3)</name>
    <dbReference type="NCBI Taxonomy" id="1198029"/>
    <lineage>
        <taxon>Eukaryota</taxon>
        <taxon>Fungi</taxon>
        <taxon>Dikarya</taxon>
        <taxon>Ascomycota</taxon>
        <taxon>Taphrinomycotina</taxon>
        <taxon>Neolectales</taxon>
        <taxon>Neolectaceae</taxon>
        <taxon>Neolecta</taxon>
    </lineage>
</organism>
<dbReference type="GO" id="GO:0019878">
    <property type="term" value="P:lysine biosynthetic process via aminoadipic acid"/>
    <property type="evidence" value="ECO:0007669"/>
    <property type="project" value="EnsemblFungi"/>
</dbReference>
<dbReference type="Proteomes" id="UP000186594">
    <property type="component" value="Unassembled WGS sequence"/>
</dbReference>
<evidence type="ECO:0000259" key="12">
    <source>
        <dbReference type="Pfam" id="PF16653"/>
    </source>
</evidence>
<evidence type="ECO:0000256" key="10">
    <source>
        <dbReference type="ARBA" id="ARBA00083134"/>
    </source>
</evidence>
<evidence type="ECO:0000313" key="14">
    <source>
        <dbReference type="Proteomes" id="UP000186594"/>
    </source>
</evidence>
<comment type="similarity">
    <text evidence="5">Belongs to the saccharopine dehydrogenase family.</text>
</comment>
<evidence type="ECO:0000256" key="8">
    <source>
        <dbReference type="ARBA" id="ARBA00066976"/>
    </source>
</evidence>
<evidence type="ECO:0000256" key="9">
    <source>
        <dbReference type="ARBA" id="ARBA00067598"/>
    </source>
</evidence>
<dbReference type="PANTHER" id="PTHR11133:SF22">
    <property type="entry name" value="ALPHA-AMINOADIPIC SEMIALDEHYDE SYNTHASE, MITOCHONDRIAL"/>
    <property type="match status" value="1"/>
</dbReference>
<comment type="pathway">
    <text evidence="7">Amino-acid biosynthesis; L-lysine biosynthesis via AAA pathway; L-lysine from L-alpha-aminoadipate (fungal route): step 2/3.</text>
</comment>
<dbReference type="GO" id="GO:0004755">
    <property type="term" value="F:saccharopine dehydrogenase (NADP+, L-glutamate-forming) activity"/>
    <property type="evidence" value="ECO:0007669"/>
    <property type="project" value="UniProtKB-EC"/>
</dbReference>
<sequence length="460" mass="51179">MPRTKSLFLFKTNIRHILLLGSGFVAKPCLDYLARRPENKITVACRTLEKAQILCKDIPSAHPISLDVTNSQDLDILVAKNDIVVSLIPYIFHVDVIKSAIKMKTNVVTTSYISPAMQHLDQAAKDAGIVVLNEIGLDPGLDHLFAIKTIDKVHQQGGKIKSFLSYCGGLPAPENSDNPLGYKFSWSSRGVLQALLNPAKFWENNTIVQIPGDQLMKFAQPYFIFPGFAFVAYPNRDSSFYKERYQIPEAETIIRGTLRYQGFPEFIKVLVDIGLLDDTECDIWKTNIPWNHALSKTLGSASPSEKDLIQAISSKTSFNSAAEKARIVDGLRWLGLFSSTPITPRNNPLDTLCATLESLMHYEKGERDMVMLQHRFQVELQDGTLETQNCTLLEFGKVDGYTAMAKLVGTPCAIATSLILDGILNIHGVWAPTTSLTVEPLLRELEKEGITCKENIVRHG</sequence>
<reference evidence="13 14" key="1">
    <citation type="submission" date="2016-04" db="EMBL/GenBank/DDBJ databases">
        <title>Evolutionary innovation and constraint leading to complex multicellularity in the Ascomycota.</title>
        <authorList>
            <person name="Cisse O."/>
            <person name="Nguyen A."/>
            <person name="Hewitt D.A."/>
            <person name="Jedd G."/>
            <person name="Stajich J.E."/>
        </authorList>
    </citation>
    <scope>NUCLEOTIDE SEQUENCE [LARGE SCALE GENOMIC DNA]</scope>
    <source>
        <strain evidence="13 14">DAH-3</strain>
    </source>
</reference>
<dbReference type="PANTHER" id="PTHR11133">
    <property type="entry name" value="SACCHAROPINE DEHYDROGENASE"/>
    <property type="match status" value="1"/>
</dbReference>
<evidence type="ECO:0000256" key="7">
    <source>
        <dbReference type="ARBA" id="ARBA00060549"/>
    </source>
</evidence>
<evidence type="ECO:0000256" key="4">
    <source>
        <dbReference type="ARBA" id="ARBA00023154"/>
    </source>
</evidence>
<dbReference type="InterPro" id="IPR036291">
    <property type="entry name" value="NAD(P)-bd_dom_sf"/>
</dbReference>
<dbReference type="SUPFAM" id="SSF55347">
    <property type="entry name" value="Glyceraldehyde-3-phosphate dehydrogenase-like, C-terminal domain"/>
    <property type="match status" value="1"/>
</dbReference>
<evidence type="ECO:0000256" key="6">
    <source>
        <dbReference type="ARBA" id="ARBA00051869"/>
    </source>
</evidence>
<dbReference type="OrthoDB" id="10059875at2759"/>
<dbReference type="OMA" id="WNYKFTW"/>
<comment type="caution">
    <text evidence="13">The sequence shown here is derived from an EMBL/GenBank/DDBJ whole genome shotgun (WGS) entry which is preliminary data.</text>
</comment>
<evidence type="ECO:0000256" key="2">
    <source>
        <dbReference type="ARBA" id="ARBA00022857"/>
    </source>
</evidence>
<dbReference type="FunFam" id="1.10.1870.10:FF:000002">
    <property type="entry name" value="Saccharopine dehydrogenase Lys9"/>
    <property type="match status" value="1"/>
</dbReference>